<evidence type="ECO:0000313" key="4">
    <source>
        <dbReference type="Proteomes" id="UP000440578"/>
    </source>
</evidence>
<reference evidence="3 4" key="1">
    <citation type="submission" date="2019-07" db="EMBL/GenBank/DDBJ databases">
        <title>Draft genome assembly of a fouling barnacle, Amphibalanus amphitrite (Darwin, 1854): The first reference genome for Thecostraca.</title>
        <authorList>
            <person name="Kim W."/>
        </authorList>
    </citation>
    <scope>NUCLEOTIDE SEQUENCE [LARGE SCALE GENOMIC DNA]</scope>
    <source>
        <strain evidence="3">SNU_AA5</strain>
        <tissue evidence="3">Soma without cirri and trophi</tissue>
    </source>
</reference>
<evidence type="ECO:0000313" key="3">
    <source>
        <dbReference type="EMBL" id="KAF0301814.1"/>
    </source>
</evidence>
<evidence type="ECO:0000256" key="1">
    <source>
        <dbReference type="SAM" id="Coils"/>
    </source>
</evidence>
<gene>
    <name evidence="3" type="ORF">FJT64_025963</name>
</gene>
<comment type="caution">
    <text evidence="3">The sequence shown here is derived from an EMBL/GenBank/DDBJ whole genome shotgun (WGS) entry which is preliminary data.</text>
</comment>
<dbReference type="EMBL" id="VIIS01001118">
    <property type="protein sequence ID" value="KAF0301814.1"/>
    <property type="molecule type" value="Genomic_DNA"/>
</dbReference>
<dbReference type="Proteomes" id="UP000440578">
    <property type="component" value="Unassembled WGS sequence"/>
</dbReference>
<feature type="region of interest" description="Disordered" evidence="2">
    <location>
        <begin position="47"/>
        <end position="78"/>
    </location>
</feature>
<name>A0A6A4WDE0_AMPAM</name>
<protein>
    <submittedName>
        <fullName evidence="3">Uncharacterized protein</fullName>
    </submittedName>
</protein>
<sequence>MVGEIVVTICQTPIAEMASDRGDFEALQRRVVELEARVAALELGGASGAQPAWDVPDGSPPDKLRSPDPAGSPDVLRELLGSPVPTEMWDADDWTAADTEVHPDWKLALLDNEIRKSLRDIFKEELESRDKEIKQLKEQVNEQKKSLKLKLTRLTTSSSTRVATA</sequence>
<feature type="coiled-coil region" evidence="1">
    <location>
        <begin position="119"/>
        <end position="157"/>
    </location>
</feature>
<organism evidence="3 4">
    <name type="scientific">Amphibalanus amphitrite</name>
    <name type="common">Striped barnacle</name>
    <name type="synonym">Balanus amphitrite</name>
    <dbReference type="NCBI Taxonomy" id="1232801"/>
    <lineage>
        <taxon>Eukaryota</taxon>
        <taxon>Metazoa</taxon>
        <taxon>Ecdysozoa</taxon>
        <taxon>Arthropoda</taxon>
        <taxon>Crustacea</taxon>
        <taxon>Multicrustacea</taxon>
        <taxon>Cirripedia</taxon>
        <taxon>Thoracica</taxon>
        <taxon>Thoracicalcarea</taxon>
        <taxon>Balanomorpha</taxon>
        <taxon>Balanoidea</taxon>
        <taxon>Balanidae</taxon>
        <taxon>Amphibalaninae</taxon>
        <taxon>Amphibalanus</taxon>
    </lineage>
</organism>
<dbReference type="AlphaFoldDB" id="A0A6A4WDE0"/>
<accession>A0A6A4WDE0</accession>
<proteinExistence type="predicted"/>
<evidence type="ECO:0000256" key="2">
    <source>
        <dbReference type="SAM" id="MobiDB-lite"/>
    </source>
</evidence>
<keyword evidence="4" id="KW-1185">Reference proteome</keyword>
<keyword evidence="1" id="KW-0175">Coiled coil</keyword>